<dbReference type="AlphaFoldDB" id="A0AAE1WAW7"/>
<proteinExistence type="predicted"/>
<dbReference type="Proteomes" id="UP001289374">
    <property type="component" value="Unassembled WGS sequence"/>
</dbReference>
<evidence type="ECO:0000313" key="1">
    <source>
        <dbReference type="EMBL" id="KAK4389953.1"/>
    </source>
</evidence>
<evidence type="ECO:0000313" key="2">
    <source>
        <dbReference type="Proteomes" id="UP001289374"/>
    </source>
</evidence>
<reference evidence="1" key="1">
    <citation type="submission" date="2020-06" db="EMBL/GenBank/DDBJ databases">
        <authorList>
            <person name="Li T."/>
            <person name="Hu X."/>
            <person name="Zhang T."/>
            <person name="Song X."/>
            <person name="Zhang H."/>
            <person name="Dai N."/>
            <person name="Sheng W."/>
            <person name="Hou X."/>
            <person name="Wei L."/>
        </authorList>
    </citation>
    <scope>NUCLEOTIDE SEQUENCE</scope>
    <source>
        <strain evidence="1">K16</strain>
        <tissue evidence="1">Leaf</tissue>
    </source>
</reference>
<evidence type="ECO:0008006" key="3">
    <source>
        <dbReference type="Google" id="ProtNLM"/>
    </source>
</evidence>
<accession>A0AAE1WAW7</accession>
<gene>
    <name evidence="1" type="ORF">Sango_2332300</name>
</gene>
<keyword evidence="2" id="KW-1185">Reference proteome</keyword>
<dbReference type="EMBL" id="JACGWL010000013">
    <property type="protein sequence ID" value="KAK4389953.1"/>
    <property type="molecule type" value="Genomic_DNA"/>
</dbReference>
<comment type="caution">
    <text evidence="1">The sequence shown here is derived from an EMBL/GenBank/DDBJ whole genome shotgun (WGS) entry which is preliminary data.</text>
</comment>
<reference evidence="1" key="2">
    <citation type="journal article" date="2024" name="Plant">
        <title>Genomic evolution and insights into agronomic trait innovations of Sesamum species.</title>
        <authorList>
            <person name="Miao H."/>
            <person name="Wang L."/>
            <person name="Qu L."/>
            <person name="Liu H."/>
            <person name="Sun Y."/>
            <person name="Le M."/>
            <person name="Wang Q."/>
            <person name="Wei S."/>
            <person name="Zheng Y."/>
            <person name="Lin W."/>
            <person name="Duan Y."/>
            <person name="Cao H."/>
            <person name="Xiong S."/>
            <person name="Wang X."/>
            <person name="Wei L."/>
            <person name="Li C."/>
            <person name="Ma Q."/>
            <person name="Ju M."/>
            <person name="Zhao R."/>
            <person name="Li G."/>
            <person name="Mu C."/>
            <person name="Tian Q."/>
            <person name="Mei H."/>
            <person name="Zhang T."/>
            <person name="Gao T."/>
            <person name="Zhang H."/>
        </authorList>
    </citation>
    <scope>NUCLEOTIDE SEQUENCE</scope>
    <source>
        <strain evidence="1">K16</strain>
    </source>
</reference>
<protein>
    <recommendedName>
        <fullName evidence="3">Reverse transcriptase domain-containing protein</fullName>
    </recommendedName>
</protein>
<dbReference type="PANTHER" id="PTHR46890:SF48">
    <property type="entry name" value="RNA-DIRECTED DNA POLYMERASE"/>
    <property type="match status" value="1"/>
</dbReference>
<name>A0AAE1WAW7_9LAMI</name>
<sequence>MTRSPSENINKGKEIVLYNPFDIIAEEEEIAECSTRGPNRSNPLTTHLHVLVYVVYGANVLSDRRPLWQCLTQLADNIFDPWLVMGDFNTVVDMREVCWRLRIIVQQWMNSRVSVEEIKLAFFDIAEDKLPGPDGYTTTFYKRRGLLFVVRLHGPSWTSLLMDNYLSRPISCCNVLYKAIMKIIVQRLCDILDGPISTSQNAFVPERKIGDNILLAEELFTGYNSNTP</sequence>
<dbReference type="PANTHER" id="PTHR46890">
    <property type="entry name" value="NON-LTR RETROLELEMENT REVERSE TRANSCRIPTASE-LIKE PROTEIN-RELATED"/>
    <property type="match status" value="1"/>
</dbReference>
<organism evidence="1 2">
    <name type="scientific">Sesamum angolense</name>
    <dbReference type="NCBI Taxonomy" id="2727404"/>
    <lineage>
        <taxon>Eukaryota</taxon>
        <taxon>Viridiplantae</taxon>
        <taxon>Streptophyta</taxon>
        <taxon>Embryophyta</taxon>
        <taxon>Tracheophyta</taxon>
        <taxon>Spermatophyta</taxon>
        <taxon>Magnoliopsida</taxon>
        <taxon>eudicotyledons</taxon>
        <taxon>Gunneridae</taxon>
        <taxon>Pentapetalae</taxon>
        <taxon>asterids</taxon>
        <taxon>lamiids</taxon>
        <taxon>Lamiales</taxon>
        <taxon>Pedaliaceae</taxon>
        <taxon>Sesamum</taxon>
    </lineage>
</organism>
<dbReference type="InterPro" id="IPR052343">
    <property type="entry name" value="Retrotransposon-Effector_Assoc"/>
</dbReference>
<dbReference type="Gene3D" id="3.60.10.10">
    <property type="entry name" value="Endonuclease/exonuclease/phosphatase"/>
    <property type="match status" value="1"/>
</dbReference>
<dbReference type="InterPro" id="IPR036691">
    <property type="entry name" value="Endo/exonu/phosph_ase_sf"/>
</dbReference>
<dbReference type="SUPFAM" id="SSF56219">
    <property type="entry name" value="DNase I-like"/>
    <property type="match status" value="1"/>
</dbReference>